<accession>E2BQM1</accession>
<dbReference type="STRING" id="610380.E2BQM1"/>
<feature type="non-terminal residue" evidence="1">
    <location>
        <position position="73"/>
    </location>
</feature>
<sequence length="73" mass="8786">RDSLRAKAKEQISKIQEENRCTYNLRRKKPLQYRLNDLVAIKRVQLEPGKKLRAKYLDFYKITQVKSNDTYNV</sequence>
<dbReference type="EMBL" id="GL449783">
    <property type="protein sequence ID" value="EFN82012.1"/>
    <property type="molecule type" value="Genomic_DNA"/>
</dbReference>
<protein>
    <submittedName>
        <fullName evidence="1">Uncharacterized protein</fullName>
    </submittedName>
</protein>
<dbReference type="OMA" id="EENRCTY"/>
<keyword evidence="2" id="KW-1185">Reference proteome</keyword>
<organism evidence="2">
    <name type="scientific">Harpegnathos saltator</name>
    <name type="common">Jerdon's jumping ant</name>
    <dbReference type="NCBI Taxonomy" id="610380"/>
    <lineage>
        <taxon>Eukaryota</taxon>
        <taxon>Metazoa</taxon>
        <taxon>Ecdysozoa</taxon>
        <taxon>Arthropoda</taxon>
        <taxon>Hexapoda</taxon>
        <taxon>Insecta</taxon>
        <taxon>Pterygota</taxon>
        <taxon>Neoptera</taxon>
        <taxon>Endopterygota</taxon>
        <taxon>Hymenoptera</taxon>
        <taxon>Apocrita</taxon>
        <taxon>Aculeata</taxon>
        <taxon>Formicoidea</taxon>
        <taxon>Formicidae</taxon>
        <taxon>Ponerinae</taxon>
        <taxon>Ponerini</taxon>
        <taxon>Harpegnathos</taxon>
    </lineage>
</organism>
<evidence type="ECO:0000313" key="2">
    <source>
        <dbReference type="Proteomes" id="UP000008237"/>
    </source>
</evidence>
<dbReference type="InParanoid" id="E2BQM1"/>
<dbReference type="AlphaFoldDB" id="E2BQM1"/>
<proteinExistence type="predicted"/>
<evidence type="ECO:0000313" key="1">
    <source>
        <dbReference type="EMBL" id="EFN82012.1"/>
    </source>
</evidence>
<name>E2BQM1_HARSA</name>
<gene>
    <name evidence="1" type="ORF">EAI_14405</name>
</gene>
<dbReference type="Proteomes" id="UP000008237">
    <property type="component" value="Unassembled WGS sequence"/>
</dbReference>
<reference evidence="1 2" key="1">
    <citation type="journal article" date="2010" name="Science">
        <title>Genomic comparison of the ants Camponotus floridanus and Harpegnathos saltator.</title>
        <authorList>
            <person name="Bonasio R."/>
            <person name="Zhang G."/>
            <person name="Ye C."/>
            <person name="Mutti N.S."/>
            <person name="Fang X."/>
            <person name="Qin N."/>
            <person name="Donahue G."/>
            <person name="Yang P."/>
            <person name="Li Q."/>
            <person name="Li C."/>
            <person name="Zhang P."/>
            <person name="Huang Z."/>
            <person name="Berger S.L."/>
            <person name="Reinberg D."/>
            <person name="Wang J."/>
            <person name="Liebig J."/>
        </authorList>
    </citation>
    <scope>NUCLEOTIDE SEQUENCE [LARGE SCALE GENOMIC DNA]</scope>
    <source>
        <strain evidence="1 2">R22 G/1</strain>
    </source>
</reference>
<feature type="non-terminal residue" evidence="1">
    <location>
        <position position="1"/>
    </location>
</feature>